<evidence type="ECO:0000259" key="1">
    <source>
        <dbReference type="Pfam" id="PF13022"/>
    </source>
</evidence>
<sequence>MQQVIQKNNLTVNQKQAIEMLSIGKSITETSCELNIGRSTIYSWFDNKNFKSELNKALDKKLTWLTFQGLTEIEDILLHSLNPNHKLKAFEIIAKLSEHFKEEPITNTKHSNLANITLEEILEEANNF</sequence>
<protein>
    <recommendedName>
        <fullName evidence="1">Homeodomain phBC6A51-type domain-containing protein</fullName>
    </recommendedName>
</protein>
<organism evidence="2 3">
    <name type="scientific">Clostridium celatum DSM 1785</name>
    <dbReference type="NCBI Taxonomy" id="545697"/>
    <lineage>
        <taxon>Bacteria</taxon>
        <taxon>Bacillati</taxon>
        <taxon>Bacillota</taxon>
        <taxon>Clostridia</taxon>
        <taxon>Eubacteriales</taxon>
        <taxon>Clostridiaceae</taxon>
        <taxon>Clostridium</taxon>
    </lineage>
</organism>
<dbReference type="InterPro" id="IPR024978">
    <property type="entry name" value="Homeodomain_phBC6A51-type"/>
</dbReference>
<keyword evidence="3" id="KW-1185">Reference proteome</keyword>
<accession>L1QGB9</accession>
<dbReference type="Pfam" id="PF13022">
    <property type="entry name" value="HTH_Tnp_1_2"/>
    <property type="match status" value="1"/>
</dbReference>
<dbReference type="Proteomes" id="UP000010420">
    <property type="component" value="Unassembled WGS sequence"/>
</dbReference>
<reference evidence="2 3" key="1">
    <citation type="submission" date="2012-05" db="EMBL/GenBank/DDBJ databases">
        <authorList>
            <person name="Weinstock G."/>
            <person name="Sodergren E."/>
            <person name="Lobos E.A."/>
            <person name="Fulton L."/>
            <person name="Fulton R."/>
            <person name="Courtney L."/>
            <person name="Fronick C."/>
            <person name="O'Laughlin M."/>
            <person name="Godfrey J."/>
            <person name="Wilson R.M."/>
            <person name="Miner T."/>
            <person name="Farmer C."/>
            <person name="Delehaunty K."/>
            <person name="Cordes M."/>
            <person name="Minx P."/>
            <person name="Tomlinson C."/>
            <person name="Chen J."/>
            <person name="Wollam A."/>
            <person name="Pepin K.H."/>
            <person name="Bhonagiri V."/>
            <person name="Zhang X."/>
            <person name="Suruliraj S."/>
            <person name="Warren W."/>
            <person name="Mitreva M."/>
            <person name="Mardis E.R."/>
            <person name="Wilson R.K."/>
        </authorList>
    </citation>
    <scope>NUCLEOTIDE SEQUENCE [LARGE SCALE GENOMIC DNA]</scope>
    <source>
        <strain evidence="2 3">DSM 1785</strain>
    </source>
</reference>
<dbReference type="HOGENOM" id="CLU_1955777_0_0_9"/>
<proteinExistence type="predicted"/>
<dbReference type="EMBL" id="AMEZ01000048">
    <property type="protein sequence ID" value="EKY27013.1"/>
    <property type="molecule type" value="Genomic_DNA"/>
</dbReference>
<evidence type="ECO:0000313" key="3">
    <source>
        <dbReference type="Proteomes" id="UP000010420"/>
    </source>
</evidence>
<dbReference type="PATRIC" id="fig|545697.3.peg.1592"/>
<dbReference type="STRING" id="545697.HMPREF0216_01616"/>
<evidence type="ECO:0000313" key="2">
    <source>
        <dbReference type="EMBL" id="EKY27013.1"/>
    </source>
</evidence>
<dbReference type="OrthoDB" id="1919894at2"/>
<comment type="caution">
    <text evidence="2">The sequence shown here is derived from an EMBL/GenBank/DDBJ whole genome shotgun (WGS) entry which is preliminary data.</text>
</comment>
<name>L1QGB9_9CLOT</name>
<dbReference type="AlphaFoldDB" id="L1QGB9"/>
<dbReference type="Gene3D" id="1.10.10.60">
    <property type="entry name" value="Homeodomain-like"/>
    <property type="match status" value="1"/>
</dbReference>
<dbReference type="RefSeq" id="WP_005213119.1">
    <property type="nucleotide sequence ID" value="NZ_KB291640.1"/>
</dbReference>
<gene>
    <name evidence="2" type="ORF">HMPREF0216_01616</name>
</gene>
<feature type="domain" description="Homeodomain phBC6A51-type" evidence="1">
    <location>
        <begin position="5"/>
        <end position="102"/>
    </location>
</feature>